<dbReference type="PANTHER" id="PTHR30154">
    <property type="entry name" value="LEUCINE-RESPONSIVE REGULATORY PROTEIN"/>
    <property type="match status" value="1"/>
</dbReference>
<dbReference type="InterPro" id="IPR000485">
    <property type="entry name" value="AsnC-type_HTH_dom"/>
</dbReference>
<organism evidence="5 6">
    <name type="scientific">Tenacibaculum vairaonense</name>
    <dbReference type="NCBI Taxonomy" id="3137860"/>
    <lineage>
        <taxon>Bacteria</taxon>
        <taxon>Pseudomonadati</taxon>
        <taxon>Bacteroidota</taxon>
        <taxon>Flavobacteriia</taxon>
        <taxon>Flavobacteriales</taxon>
        <taxon>Flavobacteriaceae</taxon>
        <taxon>Tenacibaculum</taxon>
    </lineage>
</organism>
<gene>
    <name evidence="5" type="ORF">T190115A13A_10128</name>
</gene>
<sequence length="150" mass="17194">MDLIDKKILGELQRNAKQNTKEIATKVGLTVTPTYERIKKLEQKGVIKSYVTLLDRDLIGKQIIAFCQITLYKHQRSLLDSFKESILTFDEVMECHNVSGNFDFLLKVAVNDMNKFQEFINDKLSVVEGISTIQSSFVMTSFKDTTSYNL</sequence>
<comment type="caution">
    <text evidence="5">The sequence shown here is derived from an EMBL/GenBank/DDBJ whole genome shotgun (WGS) entry which is preliminary data.</text>
</comment>
<protein>
    <submittedName>
        <fullName evidence="5">Lrp/AsnC family transcriptional regulator, leucine-responsive regulatory protein</fullName>
    </submittedName>
</protein>
<keyword evidence="2" id="KW-0238">DNA-binding</keyword>
<evidence type="ECO:0000313" key="6">
    <source>
        <dbReference type="Proteomes" id="UP001497602"/>
    </source>
</evidence>
<keyword evidence="3" id="KW-0804">Transcription</keyword>
<proteinExistence type="predicted"/>
<reference evidence="5 6" key="1">
    <citation type="submission" date="2024-05" db="EMBL/GenBank/DDBJ databases">
        <authorList>
            <person name="Duchaud E."/>
        </authorList>
    </citation>
    <scope>NUCLEOTIDE SEQUENCE [LARGE SCALE GENOMIC DNA]</scope>
    <source>
        <strain evidence="5">Ena-SAMPLE-TAB-13-05-2024-13:56:06:370-140305</strain>
    </source>
</reference>
<dbReference type="RefSeq" id="WP_348702338.1">
    <property type="nucleotide sequence ID" value="NZ_CAXIYA010000003.1"/>
</dbReference>
<dbReference type="Pfam" id="PF13412">
    <property type="entry name" value="HTH_24"/>
    <property type="match status" value="1"/>
</dbReference>
<dbReference type="CDD" id="cd00090">
    <property type="entry name" value="HTH_ARSR"/>
    <property type="match status" value="1"/>
</dbReference>
<dbReference type="Pfam" id="PF01037">
    <property type="entry name" value="AsnC_trans_reg"/>
    <property type="match status" value="1"/>
</dbReference>
<keyword evidence="6" id="KW-1185">Reference proteome</keyword>
<dbReference type="SMART" id="SM00344">
    <property type="entry name" value="HTH_ASNC"/>
    <property type="match status" value="1"/>
</dbReference>
<dbReference type="EMBL" id="CAXJRC010000011">
    <property type="protein sequence ID" value="CAL2105972.1"/>
    <property type="molecule type" value="Genomic_DNA"/>
</dbReference>
<accession>A0ABP1F6D3</accession>
<dbReference type="Gene3D" id="1.10.10.10">
    <property type="entry name" value="Winged helix-like DNA-binding domain superfamily/Winged helix DNA-binding domain"/>
    <property type="match status" value="1"/>
</dbReference>
<dbReference type="Proteomes" id="UP001497602">
    <property type="component" value="Unassembled WGS sequence"/>
</dbReference>
<dbReference type="PROSITE" id="PS50956">
    <property type="entry name" value="HTH_ASNC_2"/>
    <property type="match status" value="1"/>
</dbReference>
<dbReference type="InterPro" id="IPR011008">
    <property type="entry name" value="Dimeric_a/b-barrel"/>
</dbReference>
<evidence type="ECO:0000256" key="1">
    <source>
        <dbReference type="ARBA" id="ARBA00023015"/>
    </source>
</evidence>
<dbReference type="InterPro" id="IPR036390">
    <property type="entry name" value="WH_DNA-bd_sf"/>
</dbReference>
<dbReference type="InterPro" id="IPR019888">
    <property type="entry name" value="Tscrpt_reg_AsnC-like"/>
</dbReference>
<dbReference type="Gene3D" id="3.30.70.920">
    <property type="match status" value="1"/>
</dbReference>
<evidence type="ECO:0000313" key="5">
    <source>
        <dbReference type="EMBL" id="CAL2105972.1"/>
    </source>
</evidence>
<dbReference type="InterPro" id="IPR011991">
    <property type="entry name" value="ArsR-like_HTH"/>
</dbReference>
<dbReference type="InterPro" id="IPR019887">
    <property type="entry name" value="Tscrpt_reg_AsnC/Lrp_C"/>
</dbReference>
<dbReference type="SUPFAM" id="SSF46785">
    <property type="entry name" value="Winged helix' DNA-binding domain"/>
    <property type="match status" value="1"/>
</dbReference>
<evidence type="ECO:0000256" key="3">
    <source>
        <dbReference type="ARBA" id="ARBA00023163"/>
    </source>
</evidence>
<feature type="domain" description="HTH asnC-type" evidence="4">
    <location>
        <begin position="1"/>
        <end position="62"/>
    </location>
</feature>
<dbReference type="SUPFAM" id="SSF54909">
    <property type="entry name" value="Dimeric alpha+beta barrel"/>
    <property type="match status" value="1"/>
</dbReference>
<evidence type="ECO:0000256" key="2">
    <source>
        <dbReference type="ARBA" id="ARBA00023125"/>
    </source>
</evidence>
<dbReference type="InterPro" id="IPR036388">
    <property type="entry name" value="WH-like_DNA-bd_sf"/>
</dbReference>
<name>A0ABP1F6D3_9FLAO</name>
<dbReference type="PANTHER" id="PTHR30154:SF34">
    <property type="entry name" value="TRANSCRIPTIONAL REGULATOR AZLB"/>
    <property type="match status" value="1"/>
</dbReference>
<dbReference type="PRINTS" id="PR00033">
    <property type="entry name" value="HTHASNC"/>
</dbReference>
<evidence type="ECO:0000259" key="4">
    <source>
        <dbReference type="PROSITE" id="PS50956"/>
    </source>
</evidence>
<keyword evidence="1" id="KW-0805">Transcription regulation</keyword>